<dbReference type="Proteomes" id="UP001153678">
    <property type="component" value="Unassembled WGS sequence"/>
</dbReference>
<dbReference type="GO" id="GO:0006302">
    <property type="term" value="P:double-strand break repair"/>
    <property type="evidence" value="ECO:0007669"/>
    <property type="project" value="UniProtKB-ARBA"/>
</dbReference>
<evidence type="ECO:0000259" key="1">
    <source>
        <dbReference type="Pfam" id="PF04471"/>
    </source>
</evidence>
<dbReference type="GO" id="GO:0004519">
    <property type="term" value="F:endonuclease activity"/>
    <property type="evidence" value="ECO:0007669"/>
    <property type="project" value="InterPro"/>
</dbReference>
<name>A0A9W4SQR3_9GLOM</name>
<sequence>MVNRIQSKGDGHIDIFGNYNHYLLLIQCKNYTNKIEVDYICAFESVIARFDKDKTIGIYVISVKDGYTKGSIKRANSSECYLLLMNIWDLDQDIPKYLSKISKDNSVEEKLYNIEKRINEIIETFQSQEKLIRKIRNDQIKLENNQIKLEISRIRKEDKQKKISFINSILLFLT</sequence>
<dbReference type="Pfam" id="PF04471">
    <property type="entry name" value="Mrr_cat"/>
    <property type="match status" value="1"/>
</dbReference>
<reference evidence="2" key="1">
    <citation type="submission" date="2022-08" db="EMBL/GenBank/DDBJ databases">
        <authorList>
            <person name="Kallberg Y."/>
            <person name="Tangrot J."/>
            <person name="Rosling A."/>
        </authorList>
    </citation>
    <scope>NUCLEOTIDE SEQUENCE</scope>
    <source>
        <strain evidence="2">Wild A</strain>
    </source>
</reference>
<dbReference type="GO" id="GO:0009307">
    <property type="term" value="P:DNA restriction-modification system"/>
    <property type="evidence" value="ECO:0007669"/>
    <property type="project" value="InterPro"/>
</dbReference>
<protein>
    <submittedName>
        <fullName evidence="2">13036_t:CDS:1</fullName>
    </submittedName>
</protein>
<dbReference type="InterPro" id="IPR007560">
    <property type="entry name" value="Restrct_endonuc_IV_Mrr"/>
</dbReference>
<dbReference type="SUPFAM" id="SSF52980">
    <property type="entry name" value="Restriction endonuclease-like"/>
    <property type="match status" value="1"/>
</dbReference>
<proteinExistence type="predicted"/>
<dbReference type="EMBL" id="CAMKVN010001613">
    <property type="protein sequence ID" value="CAI2177130.1"/>
    <property type="molecule type" value="Genomic_DNA"/>
</dbReference>
<evidence type="ECO:0000313" key="2">
    <source>
        <dbReference type="EMBL" id="CAI2177130.1"/>
    </source>
</evidence>
<evidence type="ECO:0000313" key="3">
    <source>
        <dbReference type="Proteomes" id="UP001153678"/>
    </source>
</evidence>
<feature type="domain" description="Restriction endonuclease type IV Mrr" evidence="1">
    <location>
        <begin position="2"/>
        <end position="79"/>
    </location>
</feature>
<dbReference type="AlphaFoldDB" id="A0A9W4SQR3"/>
<dbReference type="InterPro" id="IPR011335">
    <property type="entry name" value="Restrct_endonuc-II-like"/>
</dbReference>
<accession>A0A9W4SQR3</accession>
<comment type="caution">
    <text evidence="2">The sequence shown here is derived from an EMBL/GenBank/DDBJ whole genome shotgun (WGS) entry which is preliminary data.</text>
</comment>
<keyword evidence="3" id="KW-1185">Reference proteome</keyword>
<dbReference type="GO" id="GO:0003677">
    <property type="term" value="F:DNA binding"/>
    <property type="evidence" value="ECO:0007669"/>
    <property type="project" value="InterPro"/>
</dbReference>
<dbReference type="OrthoDB" id="2398383at2759"/>
<organism evidence="2 3">
    <name type="scientific">Funneliformis geosporum</name>
    <dbReference type="NCBI Taxonomy" id="1117311"/>
    <lineage>
        <taxon>Eukaryota</taxon>
        <taxon>Fungi</taxon>
        <taxon>Fungi incertae sedis</taxon>
        <taxon>Mucoromycota</taxon>
        <taxon>Glomeromycotina</taxon>
        <taxon>Glomeromycetes</taxon>
        <taxon>Glomerales</taxon>
        <taxon>Glomeraceae</taxon>
        <taxon>Funneliformis</taxon>
    </lineage>
</organism>
<gene>
    <name evidence="2" type="ORF">FWILDA_LOCUS7931</name>
</gene>